<dbReference type="EMBL" id="CABITT030000002">
    <property type="protein sequence ID" value="VVA95409.1"/>
    <property type="molecule type" value="Genomic_DNA"/>
</dbReference>
<protein>
    <recommendedName>
        <fullName evidence="1">DUF3444 domain-containing protein</fullName>
    </recommendedName>
</protein>
<evidence type="ECO:0000313" key="2">
    <source>
        <dbReference type="EMBL" id="VVA95409.1"/>
    </source>
</evidence>
<dbReference type="Proteomes" id="UP000489600">
    <property type="component" value="Unassembled WGS sequence"/>
</dbReference>
<feature type="domain" description="DUF3444" evidence="1">
    <location>
        <begin position="6"/>
        <end position="83"/>
    </location>
</feature>
<dbReference type="PANTHER" id="PTHR45089">
    <property type="entry name" value="DNAJ HEAT SHOCK AMINO-TERMINAL DOMAIN PROTEIN-RELATED"/>
    <property type="match status" value="1"/>
</dbReference>
<dbReference type="InterPro" id="IPR024593">
    <property type="entry name" value="DUF3444"/>
</dbReference>
<dbReference type="AlphaFoldDB" id="A0A565B3E1"/>
<comment type="caution">
    <text evidence="2">The sequence shown here is derived from an EMBL/GenBank/DDBJ whole genome shotgun (WGS) entry which is preliminary data.</text>
</comment>
<proteinExistence type="predicted"/>
<accession>A0A565B3E1</accession>
<evidence type="ECO:0000259" key="1">
    <source>
        <dbReference type="Pfam" id="PF11926"/>
    </source>
</evidence>
<sequence length="100" mass="11405">MDDGYCNYDIVEVLDEGLEYKVLALEPVLFSNEDVGKTTFFRAAESRHPDCDDEDRSEVIFSIPKSKMLRFSHQIPASRVTKEIGGDTSELFELDSRELP</sequence>
<keyword evidence="3" id="KW-1185">Reference proteome</keyword>
<evidence type="ECO:0000313" key="3">
    <source>
        <dbReference type="Proteomes" id="UP000489600"/>
    </source>
</evidence>
<name>A0A565B3E1_9BRAS</name>
<dbReference type="OrthoDB" id="10250354at2759"/>
<reference evidence="2" key="1">
    <citation type="submission" date="2019-07" db="EMBL/GenBank/DDBJ databases">
        <authorList>
            <person name="Dittberner H."/>
        </authorList>
    </citation>
    <scope>NUCLEOTIDE SEQUENCE [LARGE SCALE GENOMIC DNA]</scope>
</reference>
<dbReference type="Pfam" id="PF11926">
    <property type="entry name" value="DUF3444"/>
    <property type="match status" value="1"/>
</dbReference>
<gene>
    <name evidence="2" type="ORF">ANE_LOCUS5854</name>
</gene>
<dbReference type="PANTHER" id="PTHR45089:SF50">
    <property type="entry name" value="DNAJ HEAT SHOCK AMINO-TERMINAL DOMAIN PROTEIN-RELATED"/>
    <property type="match status" value="1"/>
</dbReference>
<organism evidence="2 3">
    <name type="scientific">Arabis nemorensis</name>
    <dbReference type="NCBI Taxonomy" id="586526"/>
    <lineage>
        <taxon>Eukaryota</taxon>
        <taxon>Viridiplantae</taxon>
        <taxon>Streptophyta</taxon>
        <taxon>Embryophyta</taxon>
        <taxon>Tracheophyta</taxon>
        <taxon>Spermatophyta</taxon>
        <taxon>Magnoliopsida</taxon>
        <taxon>eudicotyledons</taxon>
        <taxon>Gunneridae</taxon>
        <taxon>Pentapetalae</taxon>
        <taxon>rosids</taxon>
        <taxon>malvids</taxon>
        <taxon>Brassicales</taxon>
        <taxon>Brassicaceae</taxon>
        <taxon>Arabideae</taxon>
        <taxon>Arabis</taxon>
    </lineage>
</organism>